<evidence type="ECO:0000259" key="1">
    <source>
        <dbReference type="Pfam" id="PF13280"/>
    </source>
</evidence>
<name>A0A5S5B6F6_STUST</name>
<dbReference type="AlphaFoldDB" id="A0A5S5B6F6"/>
<keyword evidence="3" id="KW-0238">DNA-binding</keyword>
<dbReference type="PROSITE" id="PS52050">
    <property type="entry name" value="WYL"/>
    <property type="match status" value="1"/>
</dbReference>
<dbReference type="InterPro" id="IPR051534">
    <property type="entry name" value="CBASS_pafABC_assoc_protein"/>
</dbReference>
<dbReference type="InterPro" id="IPR026881">
    <property type="entry name" value="WYL_dom"/>
</dbReference>
<evidence type="ECO:0000259" key="2">
    <source>
        <dbReference type="Pfam" id="PF25583"/>
    </source>
</evidence>
<gene>
    <name evidence="3" type="ORF">A9A72_124246</name>
</gene>
<protein>
    <submittedName>
        <fullName evidence="3">Putative DNA-binding transcriptional regulator YafY</fullName>
    </submittedName>
</protein>
<accession>A0A5S5B6F6</accession>
<dbReference type="InterPro" id="IPR057727">
    <property type="entry name" value="WCX_dom"/>
</dbReference>
<dbReference type="Proteomes" id="UP000324282">
    <property type="component" value="Unassembled WGS sequence"/>
</dbReference>
<dbReference type="OrthoDB" id="8595817at2"/>
<reference evidence="3 4" key="1">
    <citation type="submission" date="2019-07" db="EMBL/GenBank/DDBJ databases">
        <title>Deep subsurface shale carbon reservoir microbial communities from Ohio and West Virginia, USA.</title>
        <authorList>
            <person name="Wrighton K."/>
        </authorList>
    </citation>
    <scope>NUCLEOTIDE SEQUENCE [LARGE SCALE GENOMIC DNA]</scope>
    <source>
        <strain evidence="3 4">NP_8Ht</strain>
    </source>
</reference>
<dbReference type="PANTHER" id="PTHR34580:SF1">
    <property type="entry name" value="PROTEIN PAFC"/>
    <property type="match status" value="1"/>
</dbReference>
<comment type="caution">
    <text evidence="3">The sequence shown here is derived from an EMBL/GenBank/DDBJ whole genome shotgun (WGS) entry which is preliminary data.</text>
</comment>
<feature type="domain" description="WYL" evidence="1">
    <location>
        <begin position="154"/>
        <end position="222"/>
    </location>
</feature>
<proteinExistence type="predicted"/>
<dbReference type="PANTHER" id="PTHR34580">
    <property type="match status" value="1"/>
</dbReference>
<dbReference type="Pfam" id="PF13280">
    <property type="entry name" value="WYL"/>
    <property type="match status" value="1"/>
</dbReference>
<evidence type="ECO:0000313" key="4">
    <source>
        <dbReference type="Proteomes" id="UP000324282"/>
    </source>
</evidence>
<evidence type="ECO:0000313" key="3">
    <source>
        <dbReference type="EMBL" id="TYP61510.1"/>
    </source>
</evidence>
<organism evidence="3 4">
    <name type="scientific">Stutzerimonas stutzeri</name>
    <name type="common">Pseudomonas stutzeri</name>
    <dbReference type="NCBI Taxonomy" id="316"/>
    <lineage>
        <taxon>Bacteria</taxon>
        <taxon>Pseudomonadati</taxon>
        <taxon>Pseudomonadota</taxon>
        <taxon>Gammaproteobacteria</taxon>
        <taxon>Pseudomonadales</taxon>
        <taxon>Pseudomonadaceae</taxon>
        <taxon>Stutzerimonas</taxon>
    </lineage>
</organism>
<dbReference type="Pfam" id="PF25583">
    <property type="entry name" value="WCX"/>
    <property type="match status" value="1"/>
</dbReference>
<dbReference type="RefSeq" id="WP_148926171.1">
    <property type="nucleotide sequence ID" value="NZ_VNHQ01000014.1"/>
</dbReference>
<feature type="domain" description="WCX" evidence="2">
    <location>
        <begin position="253"/>
        <end position="329"/>
    </location>
</feature>
<sequence>MSEAKDTLLRLIALLRLIPREPQFIATTTLQEKLKDRGFSVDLRSIQRDLNRLSVPFSLLCDESERPYRWSFSRSAPVDLSAMDTPTALAFYLAESHLHVLLPQSVIDQLAPQFLKARNYLDGLGKNGLAHWAKRVRALPNGKALLPAEVQQGVWSTVSAGLLEGKQLQVEYLSRSKAEIKRFRIHPAGLVSRHSVSYLIGTSDDYLDLRHFALHRVRSVELLNVRAREHGDFDLDRYIANGAFAMRETPEQVELIADVHPRIAWLLSETPLDREQTLQPLPGTDWCRLHAIVPLDKETLWWVFGLNDQIRVHQPDIWAQQIKITLDRMRDMYAVAGDTL</sequence>
<dbReference type="GO" id="GO:0003677">
    <property type="term" value="F:DNA binding"/>
    <property type="evidence" value="ECO:0007669"/>
    <property type="project" value="UniProtKB-KW"/>
</dbReference>
<dbReference type="EMBL" id="VNHQ01000014">
    <property type="protein sequence ID" value="TYP61510.1"/>
    <property type="molecule type" value="Genomic_DNA"/>
</dbReference>